<dbReference type="AlphaFoldDB" id="A0AAJ1VAW8"/>
<evidence type="ECO:0000313" key="2">
    <source>
        <dbReference type="Proteomes" id="UP001170959"/>
    </source>
</evidence>
<reference evidence="1" key="1">
    <citation type="submission" date="2020-06" db="EMBL/GenBank/DDBJ databases">
        <authorList>
            <person name="Dong N."/>
        </authorList>
    </citation>
    <scope>NUCLEOTIDE SEQUENCE</scope>
    <source>
        <strain evidence="1">R655-4</strain>
    </source>
</reference>
<protein>
    <submittedName>
        <fullName evidence="1">Uncharacterized protein</fullName>
    </submittedName>
</protein>
<name>A0AAJ1VAW8_9FLAO</name>
<gene>
    <name evidence="1" type="ORF">HX001_15050</name>
</gene>
<organism evidence="1 2">
    <name type="scientific">Empedobacter brevis</name>
    <dbReference type="NCBI Taxonomy" id="247"/>
    <lineage>
        <taxon>Bacteria</taxon>
        <taxon>Pseudomonadati</taxon>
        <taxon>Bacteroidota</taxon>
        <taxon>Flavobacteriia</taxon>
        <taxon>Flavobacteriales</taxon>
        <taxon>Weeksellaceae</taxon>
        <taxon>Empedobacter</taxon>
    </lineage>
</organism>
<accession>A0AAJ1VAW8</accession>
<comment type="caution">
    <text evidence="1">The sequence shown here is derived from an EMBL/GenBank/DDBJ whole genome shotgun (WGS) entry which is preliminary data.</text>
</comment>
<dbReference type="Proteomes" id="UP001170959">
    <property type="component" value="Unassembled WGS sequence"/>
</dbReference>
<reference evidence="1" key="2">
    <citation type="journal article" date="2022" name="Sci. Total Environ.">
        <title>Prevalence, transmission, and molecular epidemiology of tet(X)-positive bacteria among humans, animals, and environmental niches in China: An epidemiological, and genomic-based study.</title>
        <authorList>
            <person name="Dong N."/>
            <person name="Zeng Y."/>
            <person name="Cai C."/>
            <person name="Sun C."/>
            <person name="Lu J."/>
            <person name="Liu C."/>
            <person name="Zhou H."/>
            <person name="Sun Q."/>
            <person name="Shu L."/>
            <person name="Wang H."/>
            <person name="Wang Y."/>
            <person name="Wang S."/>
            <person name="Wu C."/>
            <person name="Chan E.W."/>
            <person name="Chen G."/>
            <person name="Shen Z."/>
            <person name="Chen S."/>
            <person name="Zhang R."/>
        </authorList>
    </citation>
    <scope>NUCLEOTIDE SEQUENCE</scope>
    <source>
        <strain evidence="1">R655-4</strain>
    </source>
</reference>
<evidence type="ECO:0000313" key="1">
    <source>
        <dbReference type="EMBL" id="MDM1073805.1"/>
    </source>
</evidence>
<dbReference type="EMBL" id="JACAGJ010000008">
    <property type="protein sequence ID" value="MDM1073805.1"/>
    <property type="molecule type" value="Genomic_DNA"/>
</dbReference>
<proteinExistence type="predicted"/>
<sequence length="131" mass="15493">MNFFSKLFKSKSSEKLEPTKSFEEIYSDLGMFEYFDDGFKLTNEDSTRIIKWSEIDSINAYKKDLLAYDIVVMEIVCGENALVINEESPGWFQLVMKLKEIFKEIPKDWDTEIIQPAFKENYTVIYKRIDV</sequence>
<dbReference type="RefSeq" id="WP_286494199.1">
    <property type="nucleotide sequence ID" value="NZ_JACAGJ010000008.1"/>
</dbReference>